<organism evidence="5 6">
    <name type="scientific">Aureobasidium melanogenum</name>
    <name type="common">Aureobasidium pullulans var. melanogenum</name>
    <dbReference type="NCBI Taxonomy" id="46634"/>
    <lineage>
        <taxon>Eukaryota</taxon>
        <taxon>Fungi</taxon>
        <taxon>Dikarya</taxon>
        <taxon>Ascomycota</taxon>
        <taxon>Pezizomycotina</taxon>
        <taxon>Dothideomycetes</taxon>
        <taxon>Dothideomycetidae</taxon>
        <taxon>Dothideales</taxon>
        <taxon>Saccotheciaceae</taxon>
        <taxon>Aureobasidium</taxon>
    </lineage>
</organism>
<feature type="compositionally biased region" description="Polar residues" evidence="2">
    <location>
        <begin position="153"/>
        <end position="177"/>
    </location>
</feature>
<dbReference type="Pfam" id="PF24564">
    <property type="entry name" value="DUF7605"/>
    <property type="match status" value="1"/>
</dbReference>
<dbReference type="Gene3D" id="3.40.50.300">
    <property type="entry name" value="P-loop containing nucleotide triphosphate hydrolases"/>
    <property type="match status" value="2"/>
</dbReference>
<evidence type="ECO:0000256" key="2">
    <source>
        <dbReference type="SAM" id="MobiDB-lite"/>
    </source>
</evidence>
<evidence type="ECO:0000313" key="5">
    <source>
        <dbReference type="EMBL" id="KAG9978003.1"/>
    </source>
</evidence>
<feature type="region of interest" description="Disordered" evidence="2">
    <location>
        <begin position="544"/>
        <end position="573"/>
    </location>
</feature>
<dbReference type="PANTHER" id="PTHR36681">
    <property type="entry name" value="NUCLEAR GTPASE, GERMINAL CENTER-ASSOCIATED, TANDEM DUPLICATE 3"/>
    <property type="match status" value="1"/>
</dbReference>
<feature type="domain" description="DUF7605" evidence="4">
    <location>
        <begin position="1012"/>
        <end position="1173"/>
    </location>
</feature>
<evidence type="ECO:0000313" key="6">
    <source>
        <dbReference type="Proteomes" id="UP000729357"/>
    </source>
</evidence>
<gene>
    <name evidence="5" type="ORF">KCU98_g9705</name>
</gene>
<feature type="compositionally biased region" description="Polar residues" evidence="2">
    <location>
        <begin position="125"/>
        <end position="138"/>
    </location>
</feature>
<dbReference type="InterPro" id="IPR027417">
    <property type="entry name" value="P-loop_NTPase"/>
</dbReference>
<protein>
    <recommendedName>
        <fullName evidence="7">Nuclear GTPase SLIP-GC</fullName>
    </recommendedName>
</protein>
<dbReference type="PANTHER" id="PTHR36681:SF3">
    <property type="entry name" value="NUCLEAR GTPASE, GERMINAL CENTER-ASSOCIATED, TANDEM DUPLICATE 3"/>
    <property type="match status" value="1"/>
</dbReference>
<feature type="region of interest" description="Disordered" evidence="2">
    <location>
        <begin position="115"/>
        <end position="199"/>
    </location>
</feature>
<feature type="compositionally biased region" description="Acidic residues" evidence="2">
    <location>
        <begin position="551"/>
        <end position="560"/>
    </location>
</feature>
<feature type="compositionally biased region" description="Polar residues" evidence="2">
    <location>
        <begin position="250"/>
        <end position="277"/>
    </location>
</feature>
<dbReference type="InterPro" id="IPR056024">
    <property type="entry name" value="DUF7605"/>
</dbReference>
<comment type="caution">
    <text evidence="5">The sequence shown here is derived from an EMBL/GenBank/DDBJ whole genome shotgun (WGS) entry which is preliminary data.</text>
</comment>
<reference evidence="5" key="1">
    <citation type="journal article" date="2021" name="J Fungi (Basel)">
        <title>Virulence traits and population genomics of the black yeast Aureobasidium melanogenum.</title>
        <authorList>
            <person name="Cernosa A."/>
            <person name="Sun X."/>
            <person name="Gostincar C."/>
            <person name="Fang C."/>
            <person name="Gunde-Cimerman N."/>
            <person name="Song Z."/>
        </authorList>
    </citation>
    <scope>NUCLEOTIDE SEQUENCE</scope>
    <source>
        <strain evidence="5">EXF-9298</strain>
    </source>
</reference>
<sequence>MDQRLHHQAIGVAFELLEHLVTEPTAFLVAVLWHDIPMPLTDASRESFMFVKCTGKTSVGKIRDSYLSREEAPSDISLHLGFSIPPLTAKVSELDQFGDKVVVFYARSVDSDNTTNPTVPAITSAPLNPQSTSGSTENGHFGAPSTGVPTPAARQSSVSSGLSADHSAQFTASSAPSLSAGGIPRGDLAPSNAQHQSPVCHTPSWYAQASRSPLVKNEPLPPLYLKHEPYTSTTHAQAAQPPQPRPHGLSSGTTHNPAQHGQSNGNHYSSATTQPDNTHPEIKPEVPLPEPLPLQLFEDYEMGNTNSVPPNEDAHDDASQYAQSSVHLQALSKEESPEKLEAGVKHGVQMLDRLVQALEPGKETEDIRQWLQQIEVVRQEATGARTVIGVVGNTGAGKSSVINAILDEERLIPTNCMRACTAVVTEMSWNRSEDESSKYRAEIEFIKPAEWEKELRVLFEEIIDGSGNISREVSNPDSQAGIAYAKIRAVYWRLTRDDLVASSIEKLMADHSVRGLLGTTKYIKDRYCDTFYKRLQHYVDSKEKPELTKDSDDDDEDEDISTGTGDKNKKKKKTRKREQEFWPLIKVVRLYVKADALFTGAVLVDLPGVADSNAARAAVAEGYMKQCTGLWIVSPINRAVDDKAAKKLLGSAFRRQLKFDGTYSAITFICSKTDDISNTEAADSLGLGDEFEELEEQLTSIERRRRAAEKEASKLRDQKSALRETMDNCDDEIEKWEALQEKLDDGKTVYAPADKTKKRKRSSSESDSEDEDKSRDNPDNESQASDRGSPLTAEDIETKIQELKTQKKEARRRRSEIEAEVTDLNNKIKELKVEARNIEDNRSRICIDARNQYSKSAIQVDFAAGIKELDQETAADEDPDTYNPEEDLRDYETVAKDLPVYCVSSRAYQKLSGRLVKDNAVRGFTDVEQTEIPALKSHCKRLTEKVQSIKSRRFLTLLSQLCTSLALWASNDGSGAKKTDQQRDAEQRFLARKLKDLEKALPTSQGWGAHRSEGGLYWATYKAVVRRQGVFTGSGGLSDFNAQLTEPIYRHLANGWEKAFQRRLPHILKACAKGFSNDLRAFHKAIEVHSFSHGGNPRLGLLSQQLSNYEAVFNDLGSKTTELINERQRDINREFTPNVCNAMLVVYNICTAEAGPGQYNRMKTHMTNHVTAQKDTMFQRATQVVRNMITDLFKDVEEHMANRTDQVFVGMRRDYLQVLSNVRVDDIMMPEWERSLRGTVEDVIHQSDEGFEAILEGRNVAVLEDEASAGALEHKEDGTDDEDMDAAPVKKRVKEDTDSEDDTYMDDTHA</sequence>
<reference evidence="5" key="2">
    <citation type="submission" date="2021-08" db="EMBL/GenBank/DDBJ databases">
        <authorList>
            <person name="Gostincar C."/>
            <person name="Sun X."/>
            <person name="Song Z."/>
            <person name="Gunde-Cimerman N."/>
        </authorList>
    </citation>
    <scope>NUCLEOTIDE SEQUENCE</scope>
    <source>
        <strain evidence="5">EXF-9298</strain>
    </source>
</reference>
<evidence type="ECO:0008006" key="7">
    <source>
        <dbReference type="Google" id="ProtNLM"/>
    </source>
</evidence>
<feature type="region of interest" description="Disordered" evidence="2">
    <location>
        <begin position="301"/>
        <end position="324"/>
    </location>
</feature>
<accession>A0A9P8JRQ7</accession>
<keyword evidence="1" id="KW-0175">Coiled coil</keyword>
<feature type="compositionally biased region" description="Acidic residues" evidence="2">
    <location>
        <begin position="1297"/>
        <end position="1310"/>
    </location>
</feature>
<feature type="coiled-coil region" evidence="1">
    <location>
        <begin position="691"/>
        <end position="739"/>
    </location>
</feature>
<dbReference type="InterPro" id="IPR045063">
    <property type="entry name" value="Dynamin_N"/>
</dbReference>
<dbReference type="Pfam" id="PF00350">
    <property type="entry name" value="Dynamin_N"/>
    <property type="match status" value="1"/>
</dbReference>
<evidence type="ECO:0000259" key="4">
    <source>
        <dbReference type="Pfam" id="PF24564"/>
    </source>
</evidence>
<feature type="non-terminal residue" evidence="5">
    <location>
        <position position="1310"/>
    </location>
</feature>
<feature type="region of interest" description="Disordered" evidence="2">
    <location>
        <begin position="747"/>
        <end position="795"/>
    </location>
</feature>
<feature type="domain" description="Dynamin N-terminal" evidence="3">
    <location>
        <begin position="388"/>
        <end position="649"/>
    </location>
</feature>
<feature type="region of interest" description="Disordered" evidence="2">
    <location>
        <begin position="1266"/>
        <end position="1310"/>
    </location>
</feature>
<dbReference type="SUPFAM" id="SSF52540">
    <property type="entry name" value="P-loop containing nucleoside triphosphate hydrolases"/>
    <property type="match status" value="1"/>
</dbReference>
<proteinExistence type="predicted"/>
<dbReference type="EMBL" id="JAHFXS010001353">
    <property type="protein sequence ID" value="KAG9978003.1"/>
    <property type="molecule type" value="Genomic_DNA"/>
</dbReference>
<dbReference type="Proteomes" id="UP000729357">
    <property type="component" value="Unassembled WGS sequence"/>
</dbReference>
<keyword evidence="6" id="KW-1185">Reference proteome</keyword>
<name>A0A9P8JRQ7_AURME</name>
<evidence type="ECO:0000259" key="3">
    <source>
        <dbReference type="Pfam" id="PF00350"/>
    </source>
</evidence>
<evidence type="ECO:0000256" key="1">
    <source>
        <dbReference type="SAM" id="Coils"/>
    </source>
</evidence>
<feature type="region of interest" description="Disordered" evidence="2">
    <location>
        <begin position="232"/>
        <end position="289"/>
    </location>
</feature>